<evidence type="ECO:0000256" key="1">
    <source>
        <dbReference type="SAM" id="Coils"/>
    </source>
</evidence>
<evidence type="ECO:0000256" key="2">
    <source>
        <dbReference type="SAM" id="SignalP"/>
    </source>
</evidence>
<organism evidence="3">
    <name type="scientific">Leptotrichia rugosa</name>
    <dbReference type="NCBI Taxonomy" id="3239302"/>
    <lineage>
        <taxon>Bacteria</taxon>
        <taxon>Fusobacteriati</taxon>
        <taxon>Fusobacteriota</taxon>
        <taxon>Fusobacteriia</taxon>
        <taxon>Fusobacteriales</taxon>
        <taxon>Leptotrichiaceae</taxon>
        <taxon>Leptotrichia</taxon>
    </lineage>
</organism>
<name>A0AB39VIB0_9FUSO</name>
<reference evidence="3" key="1">
    <citation type="submission" date="2024-07" db="EMBL/GenBank/DDBJ databases">
        <authorList>
            <person name="Li X.-J."/>
            <person name="Wang X."/>
        </authorList>
    </citation>
    <scope>NUCLEOTIDE SEQUENCE</scope>
    <source>
        <strain evidence="3">HSP-334</strain>
    </source>
</reference>
<keyword evidence="1" id="KW-0175">Coiled coil</keyword>
<dbReference type="InterPro" id="IPR053716">
    <property type="entry name" value="Flag_assembly_chemotaxis_eff"/>
</dbReference>
<dbReference type="Gene3D" id="1.10.287.1700">
    <property type="match status" value="1"/>
</dbReference>
<feature type="coiled-coil region" evidence="1">
    <location>
        <begin position="59"/>
        <end position="140"/>
    </location>
</feature>
<feature type="signal peptide" evidence="2">
    <location>
        <begin position="1"/>
        <end position="20"/>
    </location>
</feature>
<dbReference type="AlphaFoldDB" id="A0AB39VIB0"/>
<evidence type="ECO:0000313" key="3">
    <source>
        <dbReference type="EMBL" id="XDU67007.1"/>
    </source>
</evidence>
<dbReference type="RefSeq" id="WP_094079358.1">
    <property type="nucleotide sequence ID" value="NZ_CP165644.1"/>
</dbReference>
<dbReference type="EMBL" id="CP165644">
    <property type="protein sequence ID" value="XDU67007.1"/>
    <property type="molecule type" value="Genomic_DNA"/>
</dbReference>
<dbReference type="Pfam" id="PF09403">
    <property type="entry name" value="FadA"/>
    <property type="match status" value="1"/>
</dbReference>
<sequence>MKKVGILFVVLSMMSFSANTQTAKTKPGKKVATKAQAQTLVGRFNQLEAEYARLVDMENQEFGKIKANAENAAKQLEEKQALKSQIEEKISKIESAENSKVFKAKYAGIVKEYKNVVKALDSEIKKLSNVVENYQALEQLKGEE</sequence>
<feature type="chain" id="PRO_5044210840" evidence="2">
    <location>
        <begin position="21"/>
        <end position="144"/>
    </location>
</feature>
<gene>
    <name evidence="3" type="ORF">AB8B22_00950</name>
</gene>
<dbReference type="InterPro" id="IPR018543">
    <property type="entry name" value="Adhesion_FadA"/>
</dbReference>
<accession>A0AB39VIB0</accession>
<dbReference type="KEGG" id="lrug:AB8B22_00950"/>
<proteinExistence type="predicted"/>
<protein>
    <submittedName>
        <fullName evidence="3">Adhesion protein FadA</fullName>
    </submittedName>
</protein>
<keyword evidence="2" id="KW-0732">Signal</keyword>